<sequence length="574" mass="59227">MPVDRETSRAIDRLARELANMQRDMDALKRGQRRPQLANSSTTGTLTFMDPETEEVRLRIGRTADGFGLITEGGDPPTAPTAPTVAPAPLGLMVSWDGELATEVALGPEFDHVNVYVADTDDFAAATLAGTIPRAGGVAPIVPLEVAQTYHVWLVGVTTGGVSGDPSASVSGVPEGVGGVPEPGSITETMIADDAISTPKIQAEAVAAANIAANAINAGHIVAGAIDASKLAATLVLASTIIAGTPGAARCEMGPTGLRVYDASDVLIGAFEGGSIAITGTITGSEILGSSFRIDGPGGHIRIGPSLVNPDLLDISVVGGGSSIVLSSRDVAAVELTPPPGTTEDYHAGLIWAFVIEGDTWSTPAVVHTSPKGTATLPSAAQAEAVYEGGSDTVNAARVRLRGDVIQFSQAGFTQYQNGVVQVDPELTIRAPAHAPVRTDMETQPDFTGTSGDWHAVGSANMPDLPFVAPMSGRVRVVVTACGANTNSSASSLALGFQILDDTATLVIHPHLRRCYYVSGTTGPIGHSRVIQIEGLIEGTEYVLQPMWRKSSGGNATCVFDTALENSVTVEPLM</sequence>
<dbReference type="EMBL" id="BAABIK010000026">
    <property type="protein sequence ID" value="GAA4951935.1"/>
    <property type="molecule type" value="Genomic_DNA"/>
</dbReference>
<dbReference type="RefSeq" id="WP_345558182.1">
    <property type="nucleotide sequence ID" value="NZ_BAABIK010000026.1"/>
</dbReference>
<feature type="coiled-coil region" evidence="1">
    <location>
        <begin position="4"/>
        <end position="31"/>
    </location>
</feature>
<comment type="caution">
    <text evidence="2">The sequence shown here is derived from an EMBL/GenBank/DDBJ whole genome shotgun (WGS) entry which is preliminary data.</text>
</comment>
<reference evidence="3" key="1">
    <citation type="journal article" date="2019" name="Int. J. Syst. Evol. Microbiol.">
        <title>The Global Catalogue of Microorganisms (GCM) 10K type strain sequencing project: providing services to taxonomists for standard genome sequencing and annotation.</title>
        <authorList>
            <consortium name="The Broad Institute Genomics Platform"/>
            <consortium name="The Broad Institute Genome Sequencing Center for Infectious Disease"/>
            <person name="Wu L."/>
            <person name="Ma J."/>
        </authorList>
    </citation>
    <scope>NUCLEOTIDE SEQUENCE [LARGE SCALE GENOMIC DNA]</scope>
    <source>
        <strain evidence="3">JCM 18123</strain>
    </source>
</reference>
<organism evidence="2 3">
    <name type="scientific">Streptomonospora halophila</name>
    <dbReference type="NCBI Taxonomy" id="427369"/>
    <lineage>
        <taxon>Bacteria</taxon>
        <taxon>Bacillati</taxon>
        <taxon>Actinomycetota</taxon>
        <taxon>Actinomycetes</taxon>
        <taxon>Streptosporangiales</taxon>
        <taxon>Nocardiopsidaceae</taxon>
        <taxon>Streptomonospora</taxon>
    </lineage>
</organism>
<evidence type="ECO:0008006" key="4">
    <source>
        <dbReference type="Google" id="ProtNLM"/>
    </source>
</evidence>
<accession>A0ABP9GVP2</accession>
<evidence type="ECO:0000313" key="3">
    <source>
        <dbReference type="Proteomes" id="UP001499993"/>
    </source>
</evidence>
<evidence type="ECO:0000256" key="1">
    <source>
        <dbReference type="SAM" id="Coils"/>
    </source>
</evidence>
<keyword evidence="1" id="KW-0175">Coiled coil</keyword>
<evidence type="ECO:0000313" key="2">
    <source>
        <dbReference type="EMBL" id="GAA4951935.1"/>
    </source>
</evidence>
<dbReference type="Proteomes" id="UP001499993">
    <property type="component" value="Unassembled WGS sequence"/>
</dbReference>
<protein>
    <recommendedName>
        <fullName evidence="4">Fibronectin type-III domain-containing protein</fullName>
    </recommendedName>
</protein>
<name>A0ABP9GVP2_9ACTN</name>
<proteinExistence type="predicted"/>
<gene>
    <name evidence="2" type="ORF">GCM10023224_40750</name>
</gene>
<keyword evidence="3" id="KW-1185">Reference proteome</keyword>